<evidence type="ECO:0000259" key="14">
    <source>
        <dbReference type="PROSITE" id="PS51704"/>
    </source>
</evidence>
<feature type="transmembrane region" description="Helical" evidence="13">
    <location>
        <begin position="6"/>
        <end position="23"/>
    </location>
</feature>
<dbReference type="PANTHER" id="PTHR42758:SF3">
    <property type="entry name" value="LYSOPHOSPHOLIPASE D GDPD3"/>
    <property type="match status" value="1"/>
</dbReference>
<dbReference type="InterPro" id="IPR030395">
    <property type="entry name" value="GP_PDE_dom"/>
</dbReference>
<dbReference type="InterPro" id="IPR017946">
    <property type="entry name" value="PLC-like_Pdiesterase_TIM-brl"/>
</dbReference>
<comment type="catalytic activity">
    <reaction evidence="11">
        <text>1-O-(1Z-octadecenyl)-sn-glycero-3-phospho-N-hexadecanoyl-ethanolamine + H2O = 1-O-(1Z-octadecenyl)-sn-glycero-3-phosphate + N-hexadecanoylethanolamine + H(+)</text>
        <dbReference type="Rhea" id="RHEA:53184"/>
        <dbReference type="ChEBI" id="CHEBI:15377"/>
        <dbReference type="ChEBI" id="CHEBI:15378"/>
        <dbReference type="ChEBI" id="CHEBI:71464"/>
        <dbReference type="ChEBI" id="CHEBI:137009"/>
        <dbReference type="ChEBI" id="CHEBI:137017"/>
    </reaction>
    <physiologicalReaction direction="left-to-right" evidence="11">
        <dbReference type="Rhea" id="RHEA:53185"/>
    </physiologicalReaction>
</comment>
<evidence type="ECO:0000256" key="7">
    <source>
        <dbReference type="ARBA" id="ARBA00023136"/>
    </source>
</evidence>
<keyword evidence="7 13" id="KW-0472">Membrane</keyword>
<comment type="catalytic activity">
    <reaction evidence="10">
        <text>N-hexadecanoyl-1-(9Z-octadecenoyl)-sn-glycero-3-phosphoethanolamine + H2O = N-hexadecanoylethanolamine + 1-(9Z-octadecenoyl)-sn-glycero-3-phosphate + H(+)</text>
        <dbReference type="Rhea" id="RHEA:53168"/>
        <dbReference type="ChEBI" id="CHEBI:15377"/>
        <dbReference type="ChEBI" id="CHEBI:15378"/>
        <dbReference type="ChEBI" id="CHEBI:71464"/>
        <dbReference type="ChEBI" id="CHEBI:74544"/>
        <dbReference type="ChEBI" id="CHEBI:85217"/>
    </reaction>
    <physiologicalReaction direction="left-to-right" evidence="10">
        <dbReference type="Rhea" id="RHEA:53169"/>
    </physiologicalReaction>
</comment>
<dbReference type="SUPFAM" id="SSF51695">
    <property type="entry name" value="PLC-like phosphodiesterases"/>
    <property type="match status" value="1"/>
</dbReference>
<dbReference type="PROSITE" id="PS50007">
    <property type="entry name" value="PIPLC_X_DOMAIN"/>
    <property type="match status" value="1"/>
</dbReference>
<organism evidence="15 16">
    <name type="scientific">Xiphophorus maculatus</name>
    <name type="common">Southern platyfish</name>
    <name type="synonym">Platypoecilus maculatus</name>
    <dbReference type="NCBI Taxonomy" id="8083"/>
    <lineage>
        <taxon>Eukaryota</taxon>
        <taxon>Metazoa</taxon>
        <taxon>Chordata</taxon>
        <taxon>Craniata</taxon>
        <taxon>Vertebrata</taxon>
        <taxon>Euteleostomi</taxon>
        <taxon>Actinopterygii</taxon>
        <taxon>Neopterygii</taxon>
        <taxon>Teleostei</taxon>
        <taxon>Neoteleostei</taxon>
        <taxon>Acanthomorphata</taxon>
        <taxon>Ovalentaria</taxon>
        <taxon>Atherinomorphae</taxon>
        <taxon>Cyprinodontiformes</taxon>
        <taxon>Poeciliidae</taxon>
        <taxon>Poeciliinae</taxon>
        <taxon>Xiphophorus</taxon>
    </lineage>
</organism>
<dbReference type="GeneTree" id="ENSGT00940000160759"/>
<dbReference type="HOGENOM" id="CLU_030006_5_0_1"/>
<dbReference type="GO" id="GO:0008081">
    <property type="term" value="F:phosphoric diester hydrolase activity"/>
    <property type="evidence" value="ECO:0007669"/>
    <property type="project" value="InterPro"/>
</dbReference>
<dbReference type="PANTHER" id="PTHR42758">
    <property type="entry name" value="PHOSPHATIDYLGLYCEROL PHOSPHOLIPASE C"/>
    <property type="match status" value="1"/>
</dbReference>
<reference evidence="15" key="4">
    <citation type="submission" date="2025-09" db="UniProtKB">
        <authorList>
            <consortium name="Ensembl"/>
        </authorList>
    </citation>
    <scope>IDENTIFICATION</scope>
    <source>
        <strain evidence="15">JP 163 A</strain>
    </source>
</reference>
<dbReference type="InterPro" id="IPR052271">
    <property type="entry name" value="GDPD-Related"/>
</dbReference>
<evidence type="ECO:0000256" key="8">
    <source>
        <dbReference type="ARBA" id="ARBA00036083"/>
    </source>
</evidence>
<keyword evidence="3 13" id="KW-0812">Transmembrane</keyword>
<dbReference type="Pfam" id="PF03009">
    <property type="entry name" value="GDPD"/>
    <property type="match status" value="1"/>
</dbReference>
<feature type="domain" description="GP-PDE" evidence="14">
    <location>
        <begin position="39"/>
        <end position="310"/>
    </location>
</feature>
<evidence type="ECO:0000256" key="6">
    <source>
        <dbReference type="ARBA" id="ARBA00023098"/>
    </source>
</evidence>
<dbReference type="RefSeq" id="XP_023204520.1">
    <property type="nucleotide sequence ID" value="XM_023348752.1"/>
</dbReference>
<reference evidence="16" key="2">
    <citation type="journal article" date="2013" name="Nat. Genet.">
        <title>The genome of the platyfish, Xiphophorus maculatus, provides insights into evolutionary adaptation and several complex traits.</title>
        <authorList>
            <person name="Schartl M."/>
            <person name="Walter R.B."/>
            <person name="Shen Y."/>
            <person name="Garcia T."/>
            <person name="Catchen J."/>
            <person name="Amores A."/>
            <person name="Braasch I."/>
            <person name="Chalopin D."/>
            <person name="Volff J.N."/>
            <person name="Lesch K.P."/>
            <person name="Bisazza A."/>
            <person name="Minx P."/>
            <person name="Hillier L."/>
            <person name="Wilson R.K."/>
            <person name="Fuerstenberg S."/>
            <person name="Boore J."/>
            <person name="Searle S."/>
            <person name="Postlethwait J.H."/>
            <person name="Warren W.C."/>
        </authorList>
    </citation>
    <scope>NUCLEOTIDE SEQUENCE [LARGE SCALE GENOMIC DNA]</scope>
    <source>
        <strain evidence="16">JP 163 A</strain>
    </source>
</reference>
<dbReference type="CDD" id="cd08612">
    <property type="entry name" value="GDPD_GDE4"/>
    <property type="match status" value="1"/>
</dbReference>
<dbReference type="STRING" id="8083.ENSXMAP00000012000"/>
<evidence type="ECO:0000256" key="9">
    <source>
        <dbReference type="ARBA" id="ARBA00047392"/>
    </source>
</evidence>
<dbReference type="KEGG" id="xma:102225641"/>
<evidence type="ECO:0000256" key="10">
    <source>
        <dbReference type="ARBA" id="ARBA00047538"/>
    </source>
</evidence>
<dbReference type="FunCoup" id="M4AC06">
    <property type="interactions" value="14"/>
</dbReference>
<dbReference type="GO" id="GO:0005789">
    <property type="term" value="C:endoplasmic reticulum membrane"/>
    <property type="evidence" value="ECO:0007669"/>
    <property type="project" value="TreeGrafter"/>
</dbReference>
<dbReference type="eggNOG" id="KOG2258">
    <property type="taxonomic scope" value="Eukaryota"/>
</dbReference>
<evidence type="ECO:0000256" key="1">
    <source>
        <dbReference type="ARBA" id="ARBA00004370"/>
    </source>
</evidence>
<dbReference type="Gene3D" id="3.20.20.190">
    <property type="entry name" value="Phosphatidylinositol (PI) phosphodiesterase"/>
    <property type="match status" value="1"/>
</dbReference>
<evidence type="ECO:0000256" key="4">
    <source>
        <dbReference type="ARBA" id="ARBA00022801"/>
    </source>
</evidence>
<dbReference type="InParanoid" id="M4AC06"/>
<feature type="transmembrane region" description="Helical" evidence="13">
    <location>
        <begin position="206"/>
        <end position="231"/>
    </location>
</feature>
<evidence type="ECO:0000313" key="16">
    <source>
        <dbReference type="Proteomes" id="UP000002852"/>
    </source>
</evidence>
<evidence type="ECO:0000256" key="13">
    <source>
        <dbReference type="SAM" id="Phobius"/>
    </source>
</evidence>
<keyword evidence="6" id="KW-0443">Lipid metabolism</keyword>
<evidence type="ECO:0000256" key="3">
    <source>
        <dbReference type="ARBA" id="ARBA00022692"/>
    </source>
</evidence>
<evidence type="ECO:0000313" key="15">
    <source>
        <dbReference type="Ensembl" id="ENSXMAP00000012000.2"/>
    </source>
</evidence>
<comment type="similarity">
    <text evidence="2">Belongs to the glycerophosphoryl diester phosphodiesterase family.</text>
</comment>
<dbReference type="GO" id="GO:0007420">
    <property type="term" value="P:brain development"/>
    <property type="evidence" value="ECO:0007669"/>
    <property type="project" value="Ensembl"/>
</dbReference>
<comment type="subcellular location">
    <subcellularLocation>
        <location evidence="1">Membrane</location>
    </subcellularLocation>
</comment>
<evidence type="ECO:0000256" key="12">
    <source>
        <dbReference type="ARBA" id="ARBA00048947"/>
    </source>
</evidence>
<comment type="catalytic activity">
    <reaction evidence="8">
        <text>1-O-hexadecyl-sn-glycero-3-phosphocholine + H2O = 1-O-hexadecyl-sn-glycero-3-phosphate + choline + H(+)</text>
        <dbReference type="Rhea" id="RHEA:41143"/>
        <dbReference type="ChEBI" id="CHEBI:15354"/>
        <dbReference type="ChEBI" id="CHEBI:15377"/>
        <dbReference type="ChEBI" id="CHEBI:15378"/>
        <dbReference type="ChEBI" id="CHEBI:64496"/>
        <dbReference type="ChEBI" id="CHEBI:77580"/>
    </reaction>
    <physiologicalReaction direction="left-to-right" evidence="8">
        <dbReference type="Rhea" id="RHEA:41144"/>
    </physiologicalReaction>
</comment>
<accession>M4AC06</accession>
<evidence type="ECO:0000256" key="2">
    <source>
        <dbReference type="ARBA" id="ARBA00007277"/>
    </source>
</evidence>
<evidence type="ECO:0000256" key="11">
    <source>
        <dbReference type="ARBA" id="ARBA00048580"/>
    </source>
</evidence>
<proteinExistence type="inferred from homology"/>
<evidence type="ECO:0000256" key="5">
    <source>
        <dbReference type="ARBA" id="ARBA00022989"/>
    </source>
</evidence>
<reference evidence="16" key="1">
    <citation type="submission" date="2012-01" db="EMBL/GenBank/DDBJ databases">
        <authorList>
            <person name="Walter R."/>
            <person name="Schartl M."/>
            <person name="Warren W."/>
        </authorList>
    </citation>
    <scope>NUCLEOTIDE SEQUENCE [LARGE SCALE GENOMIC DNA]</scope>
    <source>
        <strain evidence="16">JP 163 A</strain>
    </source>
</reference>
<keyword evidence="4" id="KW-0378">Hydrolase</keyword>
<reference evidence="15" key="3">
    <citation type="submission" date="2025-08" db="UniProtKB">
        <authorList>
            <consortium name="Ensembl"/>
        </authorList>
    </citation>
    <scope>IDENTIFICATION</scope>
    <source>
        <strain evidence="15">JP 163 A</strain>
    </source>
</reference>
<dbReference type="CTD" id="406482"/>
<dbReference type="GO" id="GO:0004622">
    <property type="term" value="F:phosphatidylcholine lysophospholipase activity"/>
    <property type="evidence" value="ECO:0007669"/>
    <property type="project" value="TreeGrafter"/>
</dbReference>
<dbReference type="GeneID" id="102225641"/>
<dbReference type="OrthoDB" id="1058301at2759"/>
<keyword evidence="16" id="KW-1185">Reference proteome</keyword>
<sequence>MSVFLYSVLPPLGLYTLISRYLLKNPHYLHRKKKTAFYCTQISHRGGSGEKIENTMEAFTNAVEQGSQMLEMDCHLTKDGHVVVSHDENLERQTGVDKDISSLNLEDLPLYKEKLEVIFDAGHENQSGTDRKIALLEDVFRKFPKIPVSIEIKEDNPQLMREVSTLVKRYDREGITLWASEDAKIMNKCRSINGSMPYSFSEQRGILLLLLYYTGLLPFVPVGESVLQFYLPRIINRTYKPENPEILKKSWVVSLIDKTTMRKNLFKHLSDRGIQVHLFVCNKNEDIKAAFDLGATGVMTDYPTLLSTYVKTHMGVDDPNSSNTPEQLLLGQQKHQRLEQTLPDQGGNPCVQTEQD</sequence>
<keyword evidence="5 13" id="KW-1133">Transmembrane helix</keyword>
<dbReference type="Proteomes" id="UP000002852">
    <property type="component" value="Unassembled WGS sequence"/>
</dbReference>
<dbReference type="Ensembl" id="ENSXMAT00000012016.2">
    <property type="protein sequence ID" value="ENSXMAP00000012000.2"/>
    <property type="gene ID" value="ENSXMAG00000011975.2"/>
</dbReference>
<protein>
    <submittedName>
        <fullName evidence="15">Glycerophosphodiester phosphodiesterase domain containing 3a</fullName>
    </submittedName>
</protein>
<name>M4AC06_XIPMA</name>
<dbReference type="GO" id="GO:0046475">
    <property type="term" value="P:glycerophospholipid catabolic process"/>
    <property type="evidence" value="ECO:0007669"/>
    <property type="project" value="TreeGrafter"/>
</dbReference>
<dbReference type="AlphaFoldDB" id="M4AC06"/>
<comment type="catalytic activity">
    <reaction evidence="9">
        <text>N-(5Z,8Z,11Z,14Z-eicosatetraenoyl)-1-(9Z-octadecenoyl)-sn-glycero-3-phosphoethanolamine + H2O = N-(5Z,8Z,11Z,14Z-eicosatetraenoyl)-ethanolamine + 1-(9Z-octadecenoyl)-sn-glycero-3-phosphate + H(+)</text>
        <dbReference type="Rhea" id="RHEA:45544"/>
        <dbReference type="ChEBI" id="CHEBI:2700"/>
        <dbReference type="ChEBI" id="CHEBI:15377"/>
        <dbReference type="ChEBI" id="CHEBI:15378"/>
        <dbReference type="ChEBI" id="CHEBI:74544"/>
        <dbReference type="ChEBI" id="CHEBI:85223"/>
    </reaction>
    <physiologicalReaction direction="left-to-right" evidence="9">
        <dbReference type="Rhea" id="RHEA:45545"/>
    </physiologicalReaction>
</comment>
<comment type="catalytic activity">
    <reaction evidence="12">
        <text>N,1-di-(9Z-octadecenoyl)-sn-glycero-3-phosphoethanolamine + H2O = N-(9Z-octadecenoyl) ethanolamine + 1-(9Z-octadecenoyl)-sn-glycero-3-phosphate + H(+)</text>
        <dbReference type="Rhea" id="RHEA:56460"/>
        <dbReference type="ChEBI" id="CHEBI:15377"/>
        <dbReference type="ChEBI" id="CHEBI:15378"/>
        <dbReference type="ChEBI" id="CHEBI:71466"/>
        <dbReference type="ChEBI" id="CHEBI:74544"/>
        <dbReference type="ChEBI" id="CHEBI:85222"/>
    </reaction>
    <physiologicalReaction direction="left-to-right" evidence="12">
        <dbReference type="Rhea" id="RHEA:56461"/>
    </physiologicalReaction>
</comment>
<dbReference type="OMA" id="KWAIMRK"/>
<dbReference type="PROSITE" id="PS51704">
    <property type="entry name" value="GP_PDE"/>
    <property type="match status" value="1"/>
</dbReference>